<protein>
    <submittedName>
        <fullName evidence="2">Alpha/beta hydrolase family protein</fullName>
    </submittedName>
</protein>
<dbReference type="InterPro" id="IPR000073">
    <property type="entry name" value="AB_hydrolase_1"/>
</dbReference>
<dbReference type="InterPro" id="IPR029058">
    <property type="entry name" value="AB_hydrolase_fold"/>
</dbReference>
<evidence type="ECO:0000259" key="1">
    <source>
        <dbReference type="Pfam" id="PF12697"/>
    </source>
</evidence>
<sequence>MPEAPGAGIPLPARAGPAACLIPLLLFLSALLPRPAVAGPECVILLHGLTKDAASMVPLQQRLAAAGFHTVNIDYPSRKGPIQELAVEAVEAGLARCAQAGAAPVNFVTHSMGGLLVRYYYRNRSVAGLGRVVMLAPPNQGSRVGDWLDHIPWIKDVNGPAGRQMGTGEGSLPLQMGPVRFELGVITGDRSRNPFASAILEGPDDGRIRVESAKVEGMCAFYVVPLTHGRIMLDADVIEQSLRFLWRGYFVGETAREYACGH</sequence>
<proteinExistence type="predicted"/>
<evidence type="ECO:0000313" key="2">
    <source>
        <dbReference type="EMBL" id="SDK37555.1"/>
    </source>
</evidence>
<dbReference type="Gene3D" id="3.40.50.1820">
    <property type="entry name" value="alpha/beta hydrolase"/>
    <property type="match status" value="1"/>
</dbReference>
<keyword evidence="3" id="KW-1185">Reference proteome</keyword>
<dbReference type="STRING" id="658219.SAMN05216212_2203"/>
<dbReference type="Proteomes" id="UP000199305">
    <property type="component" value="Unassembled WGS sequence"/>
</dbReference>
<dbReference type="RefSeq" id="WP_217631425.1">
    <property type="nucleotide sequence ID" value="NZ_FNFH01000004.1"/>
</dbReference>
<dbReference type="EMBL" id="FNFH01000004">
    <property type="protein sequence ID" value="SDK37555.1"/>
    <property type="molecule type" value="Genomic_DNA"/>
</dbReference>
<organism evidence="2 3">
    <name type="scientific">Microbulbifer yueqingensis</name>
    <dbReference type="NCBI Taxonomy" id="658219"/>
    <lineage>
        <taxon>Bacteria</taxon>
        <taxon>Pseudomonadati</taxon>
        <taxon>Pseudomonadota</taxon>
        <taxon>Gammaproteobacteria</taxon>
        <taxon>Cellvibrionales</taxon>
        <taxon>Microbulbiferaceae</taxon>
        <taxon>Microbulbifer</taxon>
    </lineage>
</organism>
<keyword evidence="2" id="KW-0378">Hydrolase</keyword>
<accession>A0A1G9BFB2</accession>
<evidence type="ECO:0000313" key="3">
    <source>
        <dbReference type="Proteomes" id="UP000199305"/>
    </source>
</evidence>
<dbReference type="SUPFAM" id="SSF53474">
    <property type="entry name" value="alpha/beta-Hydrolases"/>
    <property type="match status" value="1"/>
</dbReference>
<dbReference type="AlphaFoldDB" id="A0A1G9BFB2"/>
<dbReference type="GO" id="GO:0016787">
    <property type="term" value="F:hydrolase activity"/>
    <property type="evidence" value="ECO:0007669"/>
    <property type="project" value="UniProtKB-KW"/>
</dbReference>
<dbReference type="Pfam" id="PF12697">
    <property type="entry name" value="Abhydrolase_6"/>
    <property type="match status" value="1"/>
</dbReference>
<reference evidence="3" key="1">
    <citation type="submission" date="2016-10" db="EMBL/GenBank/DDBJ databases">
        <authorList>
            <person name="Varghese N."/>
            <person name="Submissions S."/>
        </authorList>
    </citation>
    <scope>NUCLEOTIDE SEQUENCE [LARGE SCALE GENOMIC DNA]</scope>
    <source>
        <strain evidence="3">CGMCC 1.10658</strain>
    </source>
</reference>
<dbReference type="PANTHER" id="PTHR37946">
    <property type="entry name" value="SLL1969 PROTEIN"/>
    <property type="match status" value="1"/>
</dbReference>
<name>A0A1G9BFB2_9GAMM</name>
<dbReference type="PANTHER" id="PTHR37946:SF1">
    <property type="entry name" value="SLL1969 PROTEIN"/>
    <property type="match status" value="1"/>
</dbReference>
<feature type="domain" description="AB hydrolase-1" evidence="1">
    <location>
        <begin position="43"/>
        <end position="162"/>
    </location>
</feature>
<gene>
    <name evidence="2" type="ORF">SAMN05216212_2203</name>
</gene>